<evidence type="ECO:0000259" key="7">
    <source>
        <dbReference type="Pfam" id="PF00135"/>
    </source>
</evidence>
<evidence type="ECO:0000256" key="6">
    <source>
        <dbReference type="RuleBase" id="RU361235"/>
    </source>
</evidence>
<dbReference type="Proteomes" id="UP001153620">
    <property type="component" value="Chromosome 2"/>
</dbReference>
<dbReference type="InterPro" id="IPR029058">
    <property type="entry name" value="AB_hydrolase_fold"/>
</dbReference>
<evidence type="ECO:0000256" key="5">
    <source>
        <dbReference type="ARBA" id="ARBA00023180"/>
    </source>
</evidence>
<evidence type="ECO:0000256" key="1">
    <source>
        <dbReference type="ARBA" id="ARBA00005964"/>
    </source>
</evidence>
<comment type="similarity">
    <text evidence="1 6">Belongs to the type-B carboxylesterase/lipase family.</text>
</comment>
<dbReference type="AlphaFoldDB" id="A0A9N9RWX4"/>
<sequence length="535" mass="59977">MENFEIVQSEFGPIKGIHKKLALDTECIVFQSIPYMKAPVGNLRFREARPTDKWEEPLDATGEILAFPSFYEGIGAIGQEDAGILNVFTKNLKPVKPTPVMVWIHGGGFFLGSSKTDTYGPDYFMQEDVVFVSINYRLGVLGFLSLDDESLNVPGNNGLKDQIFALKWIKKNIANFGGDPNNITIFGESAGGASVHFLCISEQSKGLFQRAIAMSGTALCKTWALIPQSTCRKHAEILAEKLGWTGMKGDQKSLLKFLENASAADLAKVTNDILSAEDKLKFGFYSPFVPVVEPYISKNCLISENPLNMMETCWTNNIDILFTGNSLEGVLRNEGKLELGIEIFTNPAYVLPLLELRLDQSDDHAKELGLKIKNLYFNDQMDPKESFIRHGSELMFWNPIYRTIKSRIEYAKGKSYLIRFDAEGGRNFVKQFFKCSQYKGAGHGDELGFIFTSVMFPTLELDSVDYKIMRNYVSILTSFAITGSPNSDEIKPLSFVELNDSDNIKCLQITESSLRVIDLPEAEKLKIWGTIYENK</sequence>
<feature type="domain" description="Carboxylesterase type B" evidence="7">
    <location>
        <begin position="5"/>
        <end position="528"/>
    </location>
</feature>
<dbReference type="GO" id="GO:0052689">
    <property type="term" value="F:carboxylic ester hydrolase activity"/>
    <property type="evidence" value="ECO:0007669"/>
    <property type="project" value="UniProtKB-KW"/>
</dbReference>
<dbReference type="InterPro" id="IPR019826">
    <property type="entry name" value="Carboxylesterase_B_AS"/>
</dbReference>
<dbReference type="SUPFAM" id="SSF53474">
    <property type="entry name" value="alpha/beta-Hydrolases"/>
    <property type="match status" value="1"/>
</dbReference>
<dbReference type="Pfam" id="PF00135">
    <property type="entry name" value="COesterase"/>
    <property type="match status" value="1"/>
</dbReference>
<evidence type="ECO:0000256" key="2">
    <source>
        <dbReference type="ARBA" id="ARBA00022487"/>
    </source>
</evidence>
<evidence type="ECO:0000256" key="4">
    <source>
        <dbReference type="ARBA" id="ARBA00023157"/>
    </source>
</evidence>
<dbReference type="OrthoDB" id="19653at2759"/>
<keyword evidence="5" id="KW-0325">Glycoprotein</keyword>
<proteinExistence type="inferred from homology"/>
<accession>A0A9N9RWX4</accession>
<dbReference type="EMBL" id="OU895878">
    <property type="protein sequence ID" value="CAG9805086.1"/>
    <property type="molecule type" value="Genomic_DNA"/>
</dbReference>
<dbReference type="PANTHER" id="PTHR43142">
    <property type="entry name" value="CARBOXYLIC ESTER HYDROLASE"/>
    <property type="match status" value="1"/>
</dbReference>
<dbReference type="PANTHER" id="PTHR43142:SF1">
    <property type="entry name" value="CARBOXYLIC ESTER HYDROLASE"/>
    <property type="match status" value="1"/>
</dbReference>
<keyword evidence="2" id="KW-0719">Serine esterase</keyword>
<dbReference type="PROSITE" id="PS00122">
    <property type="entry name" value="CARBOXYLESTERASE_B_1"/>
    <property type="match status" value="1"/>
</dbReference>
<reference evidence="8" key="2">
    <citation type="submission" date="2022-10" db="EMBL/GenBank/DDBJ databases">
        <authorList>
            <consortium name="ENA_rothamsted_submissions"/>
            <consortium name="culmorum"/>
            <person name="King R."/>
        </authorList>
    </citation>
    <scope>NUCLEOTIDE SEQUENCE</scope>
</reference>
<dbReference type="Gene3D" id="3.40.50.1820">
    <property type="entry name" value="alpha/beta hydrolase"/>
    <property type="match status" value="1"/>
</dbReference>
<organism evidence="8 9">
    <name type="scientific">Chironomus riparius</name>
    <dbReference type="NCBI Taxonomy" id="315576"/>
    <lineage>
        <taxon>Eukaryota</taxon>
        <taxon>Metazoa</taxon>
        <taxon>Ecdysozoa</taxon>
        <taxon>Arthropoda</taxon>
        <taxon>Hexapoda</taxon>
        <taxon>Insecta</taxon>
        <taxon>Pterygota</taxon>
        <taxon>Neoptera</taxon>
        <taxon>Endopterygota</taxon>
        <taxon>Diptera</taxon>
        <taxon>Nematocera</taxon>
        <taxon>Chironomoidea</taxon>
        <taxon>Chironomidae</taxon>
        <taxon>Chironominae</taxon>
        <taxon>Chironomus</taxon>
    </lineage>
</organism>
<reference evidence="8" key="1">
    <citation type="submission" date="2022-01" db="EMBL/GenBank/DDBJ databases">
        <authorList>
            <person name="King R."/>
        </authorList>
    </citation>
    <scope>NUCLEOTIDE SEQUENCE</scope>
</reference>
<protein>
    <recommendedName>
        <fullName evidence="6">Carboxylic ester hydrolase</fullName>
        <ecNumber evidence="6">3.1.1.-</ecNumber>
    </recommendedName>
</protein>
<evidence type="ECO:0000313" key="9">
    <source>
        <dbReference type="Proteomes" id="UP001153620"/>
    </source>
</evidence>
<evidence type="ECO:0000256" key="3">
    <source>
        <dbReference type="ARBA" id="ARBA00022801"/>
    </source>
</evidence>
<dbReference type="EC" id="3.1.1.-" evidence="6"/>
<name>A0A9N9RWX4_9DIPT</name>
<keyword evidence="3 6" id="KW-0378">Hydrolase</keyword>
<dbReference type="InterPro" id="IPR002018">
    <property type="entry name" value="CarbesteraseB"/>
</dbReference>
<gene>
    <name evidence="8" type="ORF">CHIRRI_LOCUS7963</name>
</gene>
<evidence type="ECO:0000313" key="8">
    <source>
        <dbReference type="EMBL" id="CAG9805086.1"/>
    </source>
</evidence>
<keyword evidence="9" id="KW-1185">Reference proteome</keyword>
<keyword evidence="4" id="KW-1015">Disulfide bond</keyword>